<keyword evidence="2" id="KW-1185">Reference proteome</keyword>
<reference evidence="1 2" key="1">
    <citation type="submission" date="2024-01" db="EMBL/GenBank/DDBJ databases">
        <title>Genomic insights into the taxonomy and metabolism of the cyanobacterium Pannus brasiliensis CCIBt3594.</title>
        <authorList>
            <person name="Machado M."/>
            <person name="Botero N.B."/>
            <person name="Andreote A.P.D."/>
            <person name="Feitosa A.M.T."/>
            <person name="Popin R."/>
            <person name="Sivonen K."/>
            <person name="Fiore M.F."/>
        </authorList>
    </citation>
    <scope>NUCLEOTIDE SEQUENCE [LARGE SCALE GENOMIC DNA]</scope>
    <source>
        <strain evidence="1 2">CCIBt3594</strain>
    </source>
</reference>
<evidence type="ECO:0000313" key="1">
    <source>
        <dbReference type="EMBL" id="MEG3437419.1"/>
    </source>
</evidence>
<accession>A0AAW9QQQ0</accession>
<comment type="caution">
    <text evidence="1">The sequence shown here is derived from an EMBL/GenBank/DDBJ whole genome shotgun (WGS) entry which is preliminary data.</text>
</comment>
<name>A0AAW9QQQ0_9CHRO</name>
<dbReference type="AlphaFoldDB" id="A0AAW9QQQ0"/>
<evidence type="ECO:0000313" key="2">
    <source>
        <dbReference type="Proteomes" id="UP001328733"/>
    </source>
</evidence>
<gene>
    <name evidence="1" type="ORF">V0288_09840</name>
</gene>
<dbReference type="EMBL" id="JBAFSM010000015">
    <property type="protein sequence ID" value="MEG3437419.1"/>
    <property type="molecule type" value="Genomic_DNA"/>
</dbReference>
<dbReference type="RefSeq" id="WP_332864901.1">
    <property type="nucleotide sequence ID" value="NZ_JBAFSM010000015.1"/>
</dbReference>
<sequence length="317" mass="35088">MTKITFNLPLFNPLNQPPLMLRQHTVPVELKLVAGEHLFTSTPMEIGNFFHFKVFSHITIPYSYDPDMQYVTICGSDDTSNKQLAIHLSLEQHTKLTSSHRLNGTGVAAVAPHMWTDFIDNTPVVKQVIQTAIRGAIDALVVQLLDAGVQGVIQTGPAPIVNPDNYQDYKAMFAPKKADVEQPSLDDIFEIQVIVDSTYAGTITWNQNYSFANIIDSTSDPKPTGYNSWIRLWADKCHGGSTTTHCSSYNYKDGRPGFDCNTSGFVGGHVIPGKKAQKVATGGDAYIFPICPRHNSNDNIYMSSRYNPTGVKLKYRG</sequence>
<proteinExistence type="predicted"/>
<protein>
    <submittedName>
        <fullName evidence="1">Uncharacterized protein</fullName>
    </submittedName>
</protein>
<dbReference type="Proteomes" id="UP001328733">
    <property type="component" value="Unassembled WGS sequence"/>
</dbReference>
<organism evidence="1 2">
    <name type="scientific">Pannus brasiliensis CCIBt3594</name>
    <dbReference type="NCBI Taxonomy" id="1427578"/>
    <lineage>
        <taxon>Bacteria</taxon>
        <taxon>Bacillati</taxon>
        <taxon>Cyanobacteriota</taxon>
        <taxon>Cyanophyceae</taxon>
        <taxon>Oscillatoriophycideae</taxon>
        <taxon>Chroococcales</taxon>
        <taxon>Microcystaceae</taxon>
        <taxon>Pannus</taxon>
    </lineage>
</organism>